<dbReference type="PROSITE" id="PS50893">
    <property type="entry name" value="ABC_TRANSPORTER_2"/>
    <property type="match status" value="1"/>
</dbReference>
<dbReference type="GO" id="GO:0043190">
    <property type="term" value="C:ATP-binding cassette (ABC) transporter complex"/>
    <property type="evidence" value="ECO:0007669"/>
    <property type="project" value="TreeGrafter"/>
</dbReference>
<keyword evidence="6 10" id="KW-0067">ATP-binding</keyword>
<dbReference type="HOGENOM" id="CLU_000604_1_22_11"/>
<evidence type="ECO:0000313" key="12">
    <source>
        <dbReference type="EMBL" id="EPD32518.1"/>
    </source>
</evidence>
<evidence type="ECO:0000256" key="8">
    <source>
        <dbReference type="ARBA" id="ARBA00023136"/>
    </source>
</evidence>
<evidence type="ECO:0000256" key="1">
    <source>
        <dbReference type="ARBA" id="ARBA00004202"/>
    </source>
</evidence>
<dbReference type="RefSeq" id="WP_016456893.1">
    <property type="nucleotide sequence ID" value="NZ_KE150269.1"/>
</dbReference>
<dbReference type="InterPro" id="IPR003593">
    <property type="entry name" value="AAA+_ATPase"/>
</dbReference>
<keyword evidence="7" id="KW-1278">Translocase</keyword>
<dbReference type="GO" id="GO:0005524">
    <property type="term" value="F:ATP binding"/>
    <property type="evidence" value="ECO:0007669"/>
    <property type="project" value="UniProtKB-UniRule"/>
</dbReference>
<dbReference type="GO" id="GO:0006824">
    <property type="term" value="P:cobalt ion transport"/>
    <property type="evidence" value="ECO:0007669"/>
    <property type="project" value="InterPro"/>
</dbReference>
<dbReference type="GO" id="GO:0042626">
    <property type="term" value="F:ATPase-coupled transmembrane transporter activity"/>
    <property type="evidence" value="ECO:0007669"/>
    <property type="project" value="TreeGrafter"/>
</dbReference>
<dbReference type="SMART" id="SM00382">
    <property type="entry name" value="AAA"/>
    <property type="match status" value="1"/>
</dbReference>
<comment type="caution">
    <text evidence="12">The sequence shown here is derived from an EMBL/GenBank/DDBJ whole genome shotgun (WGS) entry which is preliminary data.</text>
</comment>
<keyword evidence="3 10" id="KW-0813">Transport</keyword>
<evidence type="ECO:0000256" key="3">
    <source>
        <dbReference type="ARBA" id="ARBA00022448"/>
    </source>
</evidence>
<keyword evidence="5 10" id="KW-0547">Nucleotide-binding</keyword>
<dbReference type="CDD" id="cd03225">
    <property type="entry name" value="ABC_cobalt_CbiO_domain1"/>
    <property type="match status" value="1"/>
</dbReference>
<evidence type="ECO:0000256" key="7">
    <source>
        <dbReference type="ARBA" id="ARBA00022967"/>
    </source>
</evidence>
<sequence length="269" mass="29655">MLSAENLIASYLNGRRVLDEANVHFESGCRVALLGANGCGKTTLMRCLTGAHKPDSGAVKLDGQVLKYGKNALRDHRRKVQMVLQDPDDQLFSADVTQDIAFGPLNLGLSEDEALARVNEVVEELGIEHLAKRPTHQLSYGERKRVTIAGAVAMRPDVLLLDEPTAGLDRVGIEQIRDLLSRLHALGTSIVLATHEVDFALAWADEAAIVCEGKIHQGPIVDMLSDHELLNRAHLLQPWQLQLSRRLELGSRPVDMDEMVAALEAWRRS</sequence>
<evidence type="ECO:0000313" key="13">
    <source>
        <dbReference type="Proteomes" id="UP000014417"/>
    </source>
</evidence>
<feature type="domain" description="ABC transporter" evidence="11">
    <location>
        <begin position="2"/>
        <end position="237"/>
    </location>
</feature>
<gene>
    <name evidence="12" type="ORF">HMPREF9306_02090</name>
</gene>
<dbReference type="NCBIfam" id="TIGR01166">
    <property type="entry name" value="cbiO"/>
    <property type="match status" value="1"/>
</dbReference>
<keyword evidence="8 10" id="KW-0472">Membrane</keyword>
<dbReference type="PROSITE" id="PS00211">
    <property type="entry name" value="ABC_TRANSPORTER_1"/>
    <property type="match status" value="1"/>
</dbReference>
<comment type="subcellular location">
    <subcellularLocation>
        <location evidence="1 10">Cell membrane</location>
        <topology evidence="1 10">Peripheral membrane protein</topology>
    </subcellularLocation>
</comment>
<dbReference type="GO" id="GO:0016887">
    <property type="term" value="F:ATP hydrolysis activity"/>
    <property type="evidence" value="ECO:0007669"/>
    <property type="project" value="InterPro"/>
</dbReference>
<dbReference type="STRING" id="883161.HMPREF9306_02090"/>
<evidence type="ECO:0000256" key="9">
    <source>
        <dbReference type="ARBA" id="ARBA00025157"/>
    </source>
</evidence>
<organism evidence="12 13">
    <name type="scientific">Propionimicrobium lymphophilum ACS-093-V-SCH5</name>
    <dbReference type="NCBI Taxonomy" id="883161"/>
    <lineage>
        <taxon>Bacteria</taxon>
        <taxon>Bacillati</taxon>
        <taxon>Actinomycetota</taxon>
        <taxon>Actinomycetes</taxon>
        <taxon>Propionibacteriales</taxon>
        <taxon>Propionibacteriaceae</taxon>
        <taxon>Propionimicrobium</taxon>
    </lineage>
</organism>
<accession>S2VYA7</accession>
<evidence type="ECO:0000256" key="6">
    <source>
        <dbReference type="ARBA" id="ARBA00022840"/>
    </source>
</evidence>
<dbReference type="InterPro" id="IPR003439">
    <property type="entry name" value="ABC_transporter-like_ATP-bd"/>
</dbReference>
<dbReference type="PATRIC" id="fig|883161.3.peg.2082"/>
<dbReference type="InterPro" id="IPR005876">
    <property type="entry name" value="Co_trans_ATP-bd"/>
</dbReference>
<reference evidence="12 13" key="1">
    <citation type="submission" date="2013-04" db="EMBL/GenBank/DDBJ databases">
        <title>The Genome Sequence of Propionimicrobium lymphophilum ACS-093-V-SCH5.</title>
        <authorList>
            <consortium name="The Broad Institute Genomics Platform"/>
            <person name="Earl A."/>
            <person name="Ward D."/>
            <person name="Feldgarden M."/>
            <person name="Gevers D."/>
            <person name="Saerens B."/>
            <person name="Vaneechoutte M."/>
            <person name="Walker B."/>
            <person name="Young S."/>
            <person name="Zeng Q."/>
            <person name="Gargeya S."/>
            <person name="Fitzgerald M."/>
            <person name="Haas B."/>
            <person name="Abouelleil A."/>
            <person name="Allen A.W."/>
            <person name="Alvarado L."/>
            <person name="Arachchi H.M."/>
            <person name="Berlin A.M."/>
            <person name="Chapman S.B."/>
            <person name="Gainer-Dewar J."/>
            <person name="Goldberg J."/>
            <person name="Griggs A."/>
            <person name="Gujja S."/>
            <person name="Hansen M."/>
            <person name="Howarth C."/>
            <person name="Imamovic A."/>
            <person name="Ireland A."/>
            <person name="Larimer J."/>
            <person name="McCowan C."/>
            <person name="Murphy C."/>
            <person name="Pearson M."/>
            <person name="Poon T.W."/>
            <person name="Priest M."/>
            <person name="Roberts A."/>
            <person name="Saif S."/>
            <person name="Shea T."/>
            <person name="Sisk P."/>
            <person name="Sykes S."/>
            <person name="Wortman J."/>
            <person name="Nusbaum C."/>
            <person name="Birren B."/>
        </authorList>
    </citation>
    <scope>NUCLEOTIDE SEQUENCE [LARGE SCALE GENOMIC DNA]</scope>
    <source>
        <strain evidence="12 13">ACS-093-V-SCH5</strain>
    </source>
</reference>
<evidence type="ECO:0000256" key="10">
    <source>
        <dbReference type="RuleBase" id="RU364103"/>
    </source>
</evidence>
<dbReference type="SUPFAM" id="SSF52540">
    <property type="entry name" value="P-loop containing nucleoside triphosphate hydrolases"/>
    <property type="match status" value="1"/>
</dbReference>
<proteinExistence type="inferred from homology"/>
<comment type="function">
    <text evidence="10">Part of an ABC transporter complex. Responsible for energy coupling to the transport system.</text>
</comment>
<dbReference type="InterPro" id="IPR017871">
    <property type="entry name" value="ABC_transporter-like_CS"/>
</dbReference>
<keyword evidence="13" id="KW-1185">Reference proteome</keyword>
<dbReference type="OrthoDB" id="9806471at2"/>
<dbReference type="Pfam" id="PF00005">
    <property type="entry name" value="ABC_tran"/>
    <property type="match status" value="1"/>
</dbReference>
<dbReference type="EMBL" id="AGZR01000009">
    <property type="protein sequence ID" value="EPD32518.1"/>
    <property type="molecule type" value="Genomic_DNA"/>
</dbReference>
<dbReference type="AlphaFoldDB" id="S2VYA7"/>
<protein>
    <recommendedName>
        <fullName evidence="10">ABC transporter ATP-binding protein</fullName>
    </recommendedName>
</protein>
<dbReference type="PANTHER" id="PTHR43553:SF24">
    <property type="entry name" value="ENERGY-COUPLING FACTOR TRANSPORTER ATP-BINDING PROTEIN ECFA1"/>
    <property type="match status" value="1"/>
</dbReference>
<dbReference type="FunFam" id="3.40.50.300:FF:000224">
    <property type="entry name" value="Energy-coupling factor transporter ATP-binding protein EcfA"/>
    <property type="match status" value="1"/>
</dbReference>
<evidence type="ECO:0000256" key="2">
    <source>
        <dbReference type="ARBA" id="ARBA00005417"/>
    </source>
</evidence>
<dbReference type="InterPro" id="IPR027417">
    <property type="entry name" value="P-loop_NTPase"/>
</dbReference>
<dbReference type="InterPro" id="IPR050095">
    <property type="entry name" value="ECF_ABC_transporter_ATP-bd"/>
</dbReference>
<dbReference type="InterPro" id="IPR015856">
    <property type="entry name" value="ABC_transpr_CbiO/EcfA_su"/>
</dbReference>
<evidence type="ECO:0000256" key="5">
    <source>
        <dbReference type="ARBA" id="ARBA00022741"/>
    </source>
</evidence>
<comment type="function">
    <text evidence="9">Probably part of an ABC transporter complex. Responsible for energy coupling to the transport system.</text>
</comment>
<evidence type="ECO:0000259" key="11">
    <source>
        <dbReference type="PROSITE" id="PS50893"/>
    </source>
</evidence>
<dbReference type="Proteomes" id="UP000014417">
    <property type="component" value="Unassembled WGS sequence"/>
</dbReference>
<evidence type="ECO:0000256" key="4">
    <source>
        <dbReference type="ARBA" id="ARBA00022475"/>
    </source>
</evidence>
<keyword evidence="4 10" id="KW-1003">Cell membrane</keyword>
<dbReference type="Gene3D" id="3.40.50.300">
    <property type="entry name" value="P-loop containing nucleotide triphosphate hydrolases"/>
    <property type="match status" value="1"/>
</dbReference>
<dbReference type="PANTHER" id="PTHR43553">
    <property type="entry name" value="HEAVY METAL TRANSPORTER"/>
    <property type="match status" value="1"/>
</dbReference>
<name>S2VYA7_9ACTN</name>
<comment type="similarity">
    <text evidence="2 10">Belongs to the ABC transporter superfamily.</text>
</comment>